<keyword evidence="2" id="KW-1185">Reference proteome</keyword>
<evidence type="ECO:0000313" key="2">
    <source>
        <dbReference type="Proteomes" id="UP001235939"/>
    </source>
</evidence>
<sequence>MNGCTVVDVVVPNEGPQMSPCIFITAVTMYPSLEKVALLLMLSCPMKGLRCLHVSLSQQSLCTPLLKSSNTVLYDSAFIYDNEGWNLSRYEEQTLCAAAPNMEYRSSCIPGSGAFTGYYQPGQLNPECCKEDSLKRLPHPEWSTKSGFPPSSCKQQWRDNLCKCLAPTFAPPYRRQLTYRSIFLPTSSCNILKNVPEECSWKTQFGLSSKNRQKSIEAPDISWKLFLFGG</sequence>
<organism evidence="1 2">
    <name type="scientific">Cordylochernes scorpioides</name>
    <dbReference type="NCBI Taxonomy" id="51811"/>
    <lineage>
        <taxon>Eukaryota</taxon>
        <taxon>Metazoa</taxon>
        <taxon>Ecdysozoa</taxon>
        <taxon>Arthropoda</taxon>
        <taxon>Chelicerata</taxon>
        <taxon>Arachnida</taxon>
        <taxon>Pseudoscorpiones</taxon>
        <taxon>Cheliferoidea</taxon>
        <taxon>Chernetidae</taxon>
        <taxon>Cordylochernes</taxon>
    </lineage>
</organism>
<evidence type="ECO:0000313" key="1">
    <source>
        <dbReference type="EMBL" id="UYV76530.1"/>
    </source>
</evidence>
<protein>
    <submittedName>
        <fullName evidence="1">Uncharacterized protein</fullName>
    </submittedName>
</protein>
<dbReference type="Proteomes" id="UP001235939">
    <property type="component" value="Chromosome 14"/>
</dbReference>
<dbReference type="EMBL" id="CP092876">
    <property type="protein sequence ID" value="UYV76530.1"/>
    <property type="molecule type" value="Genomic_DNA"/>
</dbReference>
<proteinExistence type="predicted"/>
<reference evidence="1 2" key="1">
    <citation type="submission" date="2022-01" db="EMBL/GenBank/DDBJ databases">
        <title>A chromosomal length assembly of Cordylochernes scorpioides.</title>
        <authorList>
            <person name="Zeh D."/>
            <person name="Zeh J."/>
        </authorList>
    </citation>
    <scope>NUCLEOTIDE SEQUENCE [LARGE SCALE GENOMIC DNA]</scope>
    <source>
        <strain evidence="1">IN4F17</strain>
        <tissue evidence="1">Whole Body</tissue>
    </source>
</reference>
<gene>
    <name evidence="1" type="ORF">LAZ67_14001012</name>
</gene>
<name>A0ABY6LAP8_9ARAC</name>
<accession>A0ABY6LAP8</accession>